<dbReference type="AlphaFoldDB" id="A0A848D535"/>
<keyword evidence="1" id="KW-0547">Nucleotide-binding</keyword>
<dbReference type="InterPro" id="IPR002078">
    <property type="entry name" value="Sigma_54_int"/>
</dbReference>
<comment type="caution">
    <text evidence="5">The sequence shown here is derived from an EMBL/GenBank/DDBJ whole genome shotgun (WGS) entry which is preliminary data.</text>
</comment>
<dbReference type="PANTHER" id="PTHR32071">
    <property type="entry name" value="TRANSCRIPTIONAL REGULATORY PROTEIN"/>
    <property type="match status" value="1"/>
</dbReference>
<sequence>MDVNIDTPERADIANGVLVESEKMKKIINVIHKIASVDSTVLLLGESGVGKTMLARLIHQASSRKDYPFVSINCSTLPDSLIESGLFGYESGTFTGGKTGGKQGLLEALQENAFRKIGSVDKQKANIRILSATNKNLKEMVNQKRFREDLYYRLHVVPLMIPPLRERREEILPLIEHFTRKFNQKYDRRFFLSPHLPVFSLPEGNIGIMITYDIEFPEAARILALKGVDILAVLAANMVPYQHYKLQLVKSRLLIIHKVEERRCTRRRVPSSFSHKEETRPLCGARAGPAKHLGITVRETVAGRFRPRRHTLHTEKQRGRTPYASLFSIHLWIPRMLIVQRGKGHHNGTQTRPFVSLSERLPRPGEKGQQLSPSSRLPRCFAVPPG</sequence>
<dbReference type="Pfam" id="PF00795">
    <property type="entry name" value="CN_hydrolase"/>
    <property type="match status" value="1"/>
</dbReference>
<dbReference type="PROSITE" id="PS00675">
    <property type="entry name" value="SIGMA54_INTERACT_1"/>
    <property type="match status" value="1"/>
</dbReference>
<keyword evidence="2" id="KW-0067">ATP-binding</keyword>
<feature type="domain" description="Sigma-54 factor interaction" evidence="4">
    <location>
        <begin position="17"/>
        <end position="188"/>
    </location>
</feature>
<protein>
    <submittedName>
        <fullName evidence="5">Sigma 54-interacting transcriptional regulator</fullName>
    </submittedName>
</protein>
<evidence type="ECO:0000256" key="2">
    <source>
        <dbReference type="ARBA" id="ARBA00022840"/>
    </source>
</evidence>
<evidence type="ECO:0000256" key="1">
    <source>
        <dbReference type="ARBA" id="ARBA00022741"/>
    </source>
</evidence>
<dbReference type="GO" id="GO:0006355">
    <property type="term" value="P:regulation of DNA-templated transcription"/>
    <property type="evidence" value="ECO:0007669"/>
    <property type="project" value="InterPro"/>
</dbReference>
<dbReference type="SUPFAM" id="SSF52540">
    <property type="entry name" value="P-loop containing nucleoside triphosphate hydrolases"/>
    <property type="match status" value="1"/>
</dbReference>
<accession>A0A848D535</accession>
<dbReference type="InterPro" id="IPR003010">
    <property type="entry name" value="C-N_Hydrolase"/>
</dbReference>
<dbReference type="PANTHER" id="PTHR32071:SF57">
    <property type="entry name" value="C4-DICARBOXYLATE TRANSPORT TRANSCRIPTIONAL REGULATORY PROTEIN DCTD"/>
    <property type="match status" value="1"/>
</dbReference>
<dbReference type="RefSeq" id="WP_168976643.1">
    <property type="nucleotide sequence ID" value="NZ_JABAGO010000074.1"/>
</dbReference>
<dbReference type="InterPro" id="IPR027417">
    <property type="entry name" value="P-loop_NTPase"/>
</dbReference>
<dbReference type="InterPro" id="IPR025662">
    <property type="entry name" value="Sigma_54_int_dom_ATP-bd_1"/>
</dbReference>
<evidence type="ECO:0000313" key="6">
    <source>
        <dbReference type="Proteomes" id="UP000561326"/>
    </source>
</evidence>
<evidence type="ECO:0000256" key="3">
    <source>
        <dbReference type="SAM" id="MobiDB-lite"/>
    </source>
</evidence>
<feature type="region of interest" description="Disordered" evidence="3">
    <location>
        <begin position="343"/>
        <end position="386"/>
    </location>
</feature>
<evidence type="ECO:0000259" key="4">
    <source>
        <dbReference type="PROSITE" id="PS50045"/>
    </source>
</evidence>
<dbReference type="PROSITE" id="PS50045">
    <property type="entry name" value="SIGMA54_INTERACT_4"/>
    <property type="match status" value="1"/>
</dbReference>
<dbReference type="Gene3D" id="3.40.50.300">
    <property type="entry name" value="P-loop containing nucleotide triphosphate hydrolases"/>
    <property type="match status" value="2"/>
</dbReference>
<dbReference type="Gene3D" id="3.60.110.10">
    <property type="entry name" value="Carbon-nitrogen hydrolase"/>
    <property type="match status" value="1"/>
</dbReference>
<organism evidence="5 6">
    <name type="scientific">Aneurinibacillus aneurinilyticus</name>
    <name type="common">Bacillus aneurinolyticus</name>
    <dbReference type="NCBI Taxonomy" id="1391"/>
    <lineage>
        <taxon>Bacteria</taxon>
        <taxon>Bacillati</taxon>
        <taxon>Bacillota</taxon>
        <taxon>Bacilli</taxon>
        <taxon>Bacillales</taxon>
        <taxon>Paenibacillaceae</taxon>
        <taxon>Aneurinibacillus group</taxon>
        <taxon>Aneurinibacillus</taxon>
    </lineage>
</organism>
<dbReference type="Pfam" id="PF00158">
    <property type="entry name" value="Sigma54_activat"/>
    <property type="match status" value="1"/>
</dbReference>
<dbReference type="EMBL" id="JABAGO010000074">
    <property type="protein sequence ID" value="NMF01257.1"/>
    <property type="molecule type" value="Genomic_DNA"/>
</dbReference>
<dbReference type="InterPro" id="IPR036526">
    <property type="entry name" value="C-N_Hydrolase_sf"/>
</dbReference>
<evidence type="ECO:0000313" key="5">
    <source>
        <dbReference type="EMBL" id="NMF01257.1"/>
    </source>
</evidence>
<dbReference type="Proteomes" id="UP000561326">
    <property type="component" value="Unassembled WGS sequence"/>
</dbReference>
<dbReference type="SUPFAM" id="SSF56317">
    <property type="entry name" value="Carbon-nitrogen hydrolase"/>
    <property type="match status" value="1"/>
</dbReference>
<gene>
    <name evidence="5" type="ORF">HF838_23965</name>
</gene>
<dbReference type="GO" id="GO:0005524">
    <property type="term" value="F:ATP binding"/>
    <property type="evidence" value="ECO:0007669"/>
    <property type="project" value="UniProtKB-KW"/>
</dbReference>
<proteinExistence type="predicted"/>
<reference evidence="5 6" key="1">
    <citation type="submission" date="2020-04" db="EMBL/GenBank/DDBJ databases">
        <authorList>
            <person name="Hitch T.C.A."/>
            <person name="Wylensek D."/>
            <person name="Clavel T."/>
        </authorList>
    </citation>
    <scope>NUCLEOTIDE SEQUENCE [LARGE SCALE GENOMIC DNA]</scope>
    <source>
        <strain evidence="5 6">WB01_D5_05</strain>
    </source>
</reference>
<dbReference type="CDD" id="cd00009">
    <property type="entry name" value="AAA"/>
    <property type="match status" value="1"/>
</dbReference>
<name>A0A848D535_ANEAE</name>